<proteinExistence type="inferred from homology"/>
<keyword evidence="10" id="KW-1185">Reference proteome</keyword>
<evidence type="ECO:0000313" key="10">
    <source>
        <dbReference type="Proteomes" id="UP001157914"/>
    </source>
</evidence>
<keyword evidence="7" id="KW-0997">Cell inner membrane</keyword>
<evidence type="ECO:0000256" key="1">
    <source>
        <dbReference type="ARBA" id="ARBA00004651"/>
    </source>
</evidence>
<keyword evidence="4 7" id="KW-0812">Transmembrane</keyword>
<comment type="subcellular location">
    <subcellularLocation>
        <location evidence="7">Cell inner membrane</location>
        <topology evidence="7">Multi-pass membrane protein</topology>
    </subcellularLocation>
    <subcellularLocation>
        <location evidence="1">Cell membrane</location>
        <topology evidence="1">Multi-pass membrane protein</topology>
    </subcellularLocation>
</comment>
<keyword evidence="6 7" id="KW-0472">Membrane</keyword>
<comment type="subunit">
    <text evidence="7">The complex comprises the extracytoplasmic solute receptor protein and the two transmembrane proteins.</text>
</comment>
<feature type="transmembrane region" description="Helical" evidence="7">
    <location>
        <begin position="58"/>
        <end position="75"/>
    </location>
</feature>
<evidence type="ECO:0000256" key="3">
    <source>
        <dbReference type="ARBA" id="ARBA00022475"/>
    </source>
</evidence>
<accession>A0ABY1NGH4</accession>
<evidence type="ECO:0000256" key="2">
    <source>
        <dbReference type="ARBA" id="ARBA00022448"/>
    </source>
</evidence>
<evidence type="ECO:0000256" key="5">
    <source>
        <dbReference type="ARBA" id="ARBA00022989"/>
    </source>
</evidence>
<evidence type="ECO:0000313" key="9">
    <source>
        <dbReference type="EMBL" id="SMP09158.1"/>
    </source>
</evidence>
<gene>
    <name evidence="9" type="ORF">SAMN06265374_1070</name>
</gene>
<name>A0ABY1NGH4_9HYPH</name>
<comment type="similarity">
    <text evidence="7">Belongs to the TRAP transporter small permease family.</text>
</comment>
<organism evidence="9 10">
    <name type="scientific">Roseibium denhamense</name>
    <dbReference type="NCBI Taxonomy" id="76305"/>
    <lineage>
        <taxon>Bacteria</taxon>
        <taxon>Pseudomonadati</taxon>
        <taxon>Pseudomonadota</taxon>
        <taxon>Alphaproteobacteria</taxon>
        <taxon>Hyphomicrobiales</taxon>
        <taxon>Stappiaceae</taxon>
        <taxon>Roseibium</taxon>
    </lineage>
</organism>
<dbReference type="InterPro" id="IPR055348">
    <property type="entry name" value="DctQ"/>
</dbReference>
<comment type="function">
    <text evidence="7">Part of the tripartite ATP-independent periplasmic (TRAP) transport system.</text>
</comment>
<reference evidence="9 10" key="1">
    <citation type="submission" date="2017-05" db="EMBL/GenBank/DDBJ databases">
        <authorList>
            <person name="Varghese N."/>
            <person name="Submissions S."/>
        </authorList>
    </citation>
    <scope>NUCLEOTIDE SEQUENCE [LARGE SCALE GENOMIC DNA]</scope>
    <source>
        <strain evidence="9 10">DSM 15949</strain>
    </source>
</reference>
<keyword evidence="2 7" id="KW-0813">Transport</keyword>
<protein>
    <recommendedName>
        <fullName evidence="7">TRAP transporter small permease protein</fullName>
    </recommendedName>
</protein>
<feature type="transmembrane region" description="Helical" evidence="7">
    <location>
        <begin position="149"/>
        <end position="168"/>
    </location>
</feature>
<evidence type="ECO:0000256" key="6">
    <source>
        <dbReference type="ARBA" id="ARBA00023136"/>
    </source>
</evidence>
<evidence type="ECO:0000256" key="4">
    <source>
        <dbReference type="ARBA" id="ARBA00022692"/>
    </source>
</evidence>
<keyword evidence="5 7" id="KW-1133">Transmembrane helix</keyword>
<feature type="transmembrane region" description="Helical" evidence="7">
    <location>
        <begin position="104"/>
        <end position="121"/>
    </location>
</feature>
<comment type="caution">
    <text evidence="9">The sequence shown here is derived from an EMBL/GenBank/DDBJ whole genome shotgun (WGS) entry which is preliminary data.</text>
</comment>
<dbReference type="EMBL" id="FXTT01000001">
    <property type="protein sequence ID" value="SMP09158.1"/>
    <property type="molecule type" value="Genomic_DNA"/>
</dbReference>
<feature type="transmembrane region" description="Helical" evidence="7">
    <location>
        <begin position="12"/>
        <end position="38"/>
    </location>
</feature>
<feature type="domain" description="Tripartite ATP-independent periplasmic transporters DctQ component" evidence="8">
    <location>
        <begin position="34"/>
        <end position="167"/>
    </location>
</feature>
<evidence type="ECO:0000256" key="7">
    <source>
        <dbReference type="RuleBase" id="RU369079"/>
    </source>
</evidence>
<keyword evidence="3" id="KW-1003">Cell membrane</keyword>
<sequence length="186" mass="20395">MLRLITSGVRALSSAANWVAIGANAIGTLIVLALVMVINYDVVARGFFNAPFRGAVEVVQFSMVLIVFLQLPDVVRTNRLTRSDGFLILLEASRPKLAATIRRVINTASAIFMALVAYAIWPEFLEMYETKDFFGVPGIFTAPWWPIKLAIYLSAVLCTLMFLLKVLVPDTKTGAAQPSEPSEDNA</sequence>
<dbReference type="Pfam" id="PF04290">
    <property type="entry name" value="DctQ"/>
    <property type="match status" value="1"/>
</dbReference>
<dbReference type="RefSeq" id="WP_155191619.1">
    <property type="nucleotide sequence ID" value="NZ_BAAAEA010000001.1"/>
</dbReference>
<evidence type="ECO:0000259" key="8">
    <source>
        <dbReference type="Pfam" id="PF04290"/>
    </source>
</evidence>
<dbReference type="Proteomes" id="UP001157914">
    <property type="component" value="Unassembled WGS sequence"/>
</dbReference>